<feature type="domain" description="TniQ" evidence="1">
    <location>
        <begin position="10"/>
        <end position="149"/>
    </location>
</feature>
<organism evidence="2 3">
    <name type="scientific">Paenibacillus ferrarius</name>
    <dbReference type="NCBI Taxonomy" id="1469647"/>
    <lineage>
        <taxon>Bacteria</taxon>
        <taxon>Bacillati</taxon>
        <taxon>Bacillota</taxon>
        <taxon>Bacilli</taxon>
        <taxon>Bacillales</taxon>
        <taxon>Paenibacillaceae</taxon>
        <taxon>Paenibacillus</taxon>
    </lineage>
</organism>
<reference evidence="3" key="1">
    <citation type="submission" date="2016-07" db="EMBL/GenBank/DDBJ databases">
        <authorList>
            <person name="Florea S."/>
            <person name="Webb J.S."/>
            <person name="Jaromczyk J."/>
            <person name="Schardl C.L."/>
        </authorList>
    </citation>
    <scope>NUCLEOTIDE SEQUENCE [LARGE SCALE GENOMIC DNA]</scope>
    <source>
        <strain evidence="3">CY1</strain>
    </source>
</reference>
<dbReference type="Proteomes" id="UP000190626">
    <property type="component" value="Unassembled WGS sequence"/>
</dbReference>
<gene>
    <name evidence="2" type="ORF">BC351_28945</name>
</gene>
<dbReference type="EMBL" id="MBTG01000017">
    <property type="protein sequence ID" value="OPH56198.1"/>
    <property type="molecule type" value="Genomic_DNA"/>
</dbReference>
<dbReference type="AlphaFoldDB" id="A0A1V4HJ71"/>
<dbReference type="RefSeq" id="WP_079414428.1">
    <property type="nucleotide sequence ID" value="NZ_MBTG01000017.1"/>
</dbReference>
<protein>
    <recommendedName>
        <fullName evidence="1">TniQ domain-containing protein</fullName>
    </recommendedName>
</protein>
<comment type="caution">
    <text evidence="2">The sequence shown here is derived from an EMBL/GenBank/DDBJ whole genome shotgun (WGS) entry which is preliminary data.</text>
</comment>
<sequence>MNVERRYGVRPKIKEREALTSYLFRIAEANGTEFTKILQHINVRTYYQMQSRRYSHLDLFPFKQINTFLLSQLLCMSEEKLLNHTFYPAVVKFYNNPLDEIDNISLQLSLLLETNYRRFCRKCLLHSNGFQLLWQIKDIKVCDIHGITLQSTCNKCGKRQSYIRNQMKEIICGYCSFPLSYGNDEDDAPVNYDDLILNQNKLYTIWKRLLYSNKDFTVNIGHFDRKQSLALRMLYFGQSKERSYKNSHIQFLNKDEIKFLRLLLRGQRTKIKLSIIGIMIRFLMKSEIAIDEFGSISVNQDYINSILDNNPKIELGTCQTPWCKSRGTHDDMLKYELLTRGNETHHSSAICKSCFIPYGYQRNTEVWSEIGNVSNLILKYIQPMLEAGLSRNRMVELIPGISLIKVNELIGYMYNQILIPTEFRYLRDLKPDSELVSKFEKLWNEAGNYKKRMAQKAKSIFGWNLLNFYYNYYNNEVQLYLLSKSRKQEKEPRVHKELSNKLADYMDACDREKRVFSLKEFHEVYGVSIHILNYYNLYDEVAAAREAQKESIKSDQRNHYWSVTREYVTRMLESEIPFNCNSIYIAIGKGRAWLVQNCPDLAQWINDQVKVSQQQQEAITNRREKKIIEETIQYFIDQDIRISKKNVAKYSQIKIEKLVGETELGIYYNEVIDGLITAN</sequence>
<dbReference type="InterPro" id="IPR009492">
    <property type="entry name" value="TniQ"/>
</dbReference>
<accession>A0A1V4HJ71</accession>
<dbReference type="Pfam" id="PF06527">
    <property type="entry name" value="TniQ"/>
    <property type="match status" value="1"/>
</dbReference>
<keyword evidence="3" id="KW-1185">Reference proteome</keyword>
<evidence type="ECO:0000313" key="2">
    <source>
        <dbReference type="EMBL" id="OPH56198.1"/>
    </source>
</evidence>
<evidence type="ECO:0000259" key="1">
    <source>
        <dbReference type="Pfam" id="PF06527"/>
    </source>
</evidence>
<evidence type="ECO:0000313" key="3">
    <source>
        <dbReference type="Proteomes" id="UP000190626"/>
    </source>
</evidence>
<proteinExistence type="predicted"/>
<name>A0A1V4HJ71_9BACL</name>
<dbReference type="STRING" id="1469647.BC351_28945"/>
<dbReference type="OrthoDB" id="2569037at2"/>